<gene>
    <name evidence="2" type="ORF">J1605_003641</name>
</gene>
<comment type="caution">
    <text evidence="2">The sequence shown here is derived from an EMBL/GenBank/DDBJ whole genome shotgun (WGS) entry which is preliminary data.</text>
</comment>
<evidence type="ECO:0000256" key="1">
    <source>
        <dbReference type="SAM" id="MobiDB-lite"/>
    </source>
</evidence>
<feature type="compositionally biased region" description="Polar residues" evidence="1">
    <location>
        <begin position="447"/>
        <end position="459"/>
    </location>
</feature>
<feature type="region of interest" description="Disordered" evidence="1">
    <location>
        <begin position="606"/>
        <end position="629"/>
    </location>
</feature>
<feature type="compositionally biased region" description="Polar residues" evidence="1">
    <location>
        <begin position="578"/>
        <end position="588"/>
    </location>
</feature>
<name>A0AB34HRB8_ESCRO</name>
<proteinExistence type="predicted"/>
<sequence>MRLTRSPEPWLLQKRPRFQTHLHPGLFVEACGPLKSRREHAGPRAQSVHRKSGKGAPSRPSPPAPATSDADPHGRGHRGPSGCRCLCPDTPTLKAAGSPEPKLQGPRRLPRGQPPAGTEGTRPRPQRHAPRSTGCSQRPCCSRGTCRLLRVWGERKPPAAPAALPHTVTGPDLGRALRGRGLWKDADKDKRLKNTRCHLRRAGRLQKGRKIKGLALSPSRFPSRLKRRTEPQRMLPDVQARRTSLRQEQRLKSDRTRFTAARSHVLRALGGALLDAVGSRPRVLPGPTRRPSPGHHRGPQALPVALRDARELGSVPGLGWRQPPPGDPAVTPGFSGGFRGRASNLRPSGGCPGQSEPGHQAGRGTDSLGPRQTCGRLGGVRERWAPQRELWVEDGALPFQSAGRKPQASSHNPPVPPELRGSSHTLDRGLPARGISCPLPETDRPATGSTKCAQPSNGQDPAVQRRSVGVGALFSCWVNRHPLPHKVLAVLPRGSRRALRQGGGPPGSSGGRLSPDPMAPAPGPQGCPTRVAGAAQLPQAQCSLSGGSGQKAAERLAGHGLPRHSDPGGEGRLLRPPSQASRAFSTLDSKSDARQERLGWGRWAHPAAAHRDGAAEPGPQTAPRSWLNLGTTRPEGRCHRSCLPYIWGEKKSFFQKRGGAQGGLSVQAEELSADWVPQQGRDKVPTRQ</sequence>
<keyword evidence="3" id="KW-1185">Reference proteome</keyword>
<reference evidence="2 3" key="1">
    <citation type="submission" date="2022-11" db="EMBL/GenBank/DDBJ databases">
        <title>Whole genome sequence of Eschrichtius robustus ER-17-0199.</title>
        <authorList>
            <person name="Bruniche-Olsen A."/>
            <person name="Black A.N."/>
            <person name="Fields C.J."/>
            <person name="Walden K."/>
            <person name="Dewoody J.A."/>
        </authorList>
    </citation>
    <scope>NUCLEOTIDE SEQUENCE [LARGE SCALE GENOMIC DNA]</scope>
    <source>
        <strain evidence="2">ER-17-0199</strain>
        <tissue evidence="2">Blubber</tissue>
    </source>
</reference>
<evidence type="ECO:0000313" key="3">
    <source>
        <dbReference type="Proteomes" id="UP001159641"/>
    </source>
</evidence>
<feature type="region of interest" description="Disordered" evidence="1">
    <location>
        <begin position="1"/>
        <end position="136"/>
    </location>
</feature>
<accession>A0AB34HRB8</accession>
<feature type="region of interest" description="Disordered" evidence="1">
    <location>
        <begin position="496"/>
        <end position="531"/>
    </location>
</feature>
<evidence type="ECO:0000313" key="2">
    <source>
        <dbReference type="EMBL" id="KAJ8793633.1"/>
    </source>
</evidence>
<feature type="region of interest" description="Disordered" evidence="1">
    <location>
        <begin position="400"/>
        <end position="464"/>
    </location>
</feature>
<dbReference type="EMBL" id="JAIQCJ010000963">
    <property type="protein sequence ID" value="KAJ8793633.1"/>
    <property type="molecule type" value="Genomic_DNA"/>
</dbReference>
<feature type="region of interest" description="Disordered" evidence="1">
    <location>
        <begin position="226"/>
        <end position="256"/>
    </location>
</feature>
<feature type="region of interest" description="Disordered" evidence="1">
    <location>
        <begin position="558"/>
        <end position="593"/>
    </location>
</feature>
<feature type="compositionally biased region" description="Basic and acidic residues" evidence="1">
    <location>
        <begin position="245"/>
        <end position="256"/>
    </location>
</feature>
<feature type="region of interest" description="Disordered" evidence="1">
    <location>
        <begin position="314"/>
        <end position="376"/>
    </location>
</feature>
<feature type="compositionally biased region" description="Basic and acidic residues" evidence="1">
    <location>
        <begin position="558"/>
        <end position="573"/>
    </location>
</feature>
<organism evidence="2 3">
    <name type="scientific">Eschrichtius robustus</name>
    <name type="common">California gray whale</name>
    <name type="synonym">Eschrichtius gibbosus</name>
    <dbReference type="NCBI Taxonomy" id="9764"/>
    <lineage>
        <taxon>Eukaryota</taxon>
        <taxon>Metazoa</taxon>
        <taxon>Chordata</taxon>
        <taxon>Craniata</taxon>
        <taxon>Vertebrata</taxon>
        <taxon>Euteleostomi</taxon>
        <taxon>Mammalia</taxon>
        <taxon>Eutheria</taxon>
        <taxon>Laurasiatheria</taxon>
        <taxon>Artiodactyla</taxon>
        <taxon>Whippomorpha</taxon>
        <taxon>Cetacea</taxon>
        <taxon>Mysticeti</taxon>
        <taxon>Eschrichtiidae</taxon>
        <taxon>Eschrichtius</taxon>
    </lineage>
</organism>
<feature type="region of interest" description="Disordered" evidence="1">
    <location>
        <begin position="278"/>
        <end position="300"/>
    </location>
</feature>
<dbReference type="AlphaFoldDB" id="A0AB34HRB8"/>
<protein>
    <recommendedName>
        <fullName evidence="4">Collagen alpha-1(I) chain-like</fullName>
    </recommendedName>
</protein>
<dbReference type="Proteomes" id="UP001159641">
    <property type="component" value="Unassembled WGS sequence"/>
</dbReference>
<evidence type="ECO:0008006" key="4">
    <source>
        <dbReference type="Google" id="ProtNLM"/>
    </source>
</evidence>
<feature type="compositionally biased region" description="Gly residues" evidence="1">
    <location>
        <begin position="501"/>
        <end position="510"/>
    </location>
</feature>